<protein>
    <submittedName>
        <fullName evidence="1">Uncharacterized protein</fullName>
    </submittedName>
</protein>
<evidence type="ECO:0000313" key="2">
    <source>
        <dbReference type="Proteomes" id="UP001221898"/>
    </source>
</evidence>
<dbReference type="Proteomes" id="UP001221898">
    <property type="component" value="Unassembled WGS sequence"/>
</dbReference>
<evidence type="ECO:0000313" key="1">
    <source>
        <dbReference type="EMBL" id="KAJ8410256.1"/>
    </source>
</evidence>
<name>A0AAD7SYX0_9TELE</name>
<proteinExistence type="predicted"/>
<reference evidence="1" key="1">
    <citation type="journal article" date="2023" name="Science">
        <title>Genome structures resolve the early diversification of teleost fishes.</title>
        <authorList>
            <person name="Parey E."/>
            <person name="Louis A."/>
            <person name="Montfort J."/>
            <person name="Bouchez O."/>
            <person name="Roques C."/>
            <person name="Iampietro C."/>
            <person name="Lluch J."/>
            <person name="Castinel A."/>
            <person name="Donnadieu C."/>
            <person name="Desvignes T."/>
            <person name="Floi Bucao C."/>
            <person name="Jouanno E."/>
            <person name="Wen M."/>
            <person name="Mejri S."/>
            <person name="Dirks R."/>
            <person name="Jansen H."/>
            <person name="Henkel C."/>
            <person name="Chen W.J."/>
            <person name="Zahm M."/>
            <person name="Cabau C."/>
            <person name="Klopp C."/>
            <person name="Thompson A.W."/>
            <person name="Robinson-Rechavi M."/>
            <person name="Braasch I."/>
            <person name="Lecointre G."/>
            <person name="Bobe J."/>
            <person name="Postlethwait J.H."/>
            <person name="Berthelot C."/>
            <person name="Roest Crollius H."/>
            <person name="Guiguen Y."/>
        </authorList>
    </citation>
    <scope>NUCLEOTIDE SEQUENCE</scope>
    <source>
        <strain evidence="1">NC1722</strain>
    </source>
</reference>
<dbReference type="AlphaFoldDB" id="A0AAD7SYX0"/>
<sequence>MWIDPGPPHRWPRGLHCLPGTQSLQGTLIADLLTSSQAQPTRAEPRRQLALRPHDPRAPAWLQGLPGAWKPLAPIKTEHAWQSGSALPPSALEIDSDRFHPPSHFGPHKEPDWCFCEVVSHSLRFAGLTLAEVFKGTTPPHYKRYSLP</sequence>
<accession>A0AAD7SYX0</accession>
<dbReference type="EMBL" id="JAINUG010000027">
    <property type="protein sequence ID" value="KAJ8410256.1"/>
    <property type="molecule type" value="Genomic_DNA"/>
</dbReference>
<organism evidence="1 2">
    <name type="scientific">Aldrovandia affinis</name>
    <dbReference type="NCBI Taxonomy" id="143900"/>
    <lineage>
        <taxon>Eukaryota</taxon>
        <taxon>Metazoa</taxon>
        <taxon>Chordata</taxon>
        <taxon>Craniata</taxon>
        <taxon>Vertebrata</taxon>
        <taxon>Euteleostomi</taxon>
        <taxon>Actinopterygii</taxon>
        <taxon>Neopterygii</taxon>
        <taxon>Teleostei</taxon>
        <taxon>Notacanthiformes</taxon>
        <taxon>Halosauridae</taxon>
        <taxon>Aldrovandia</taxon>
    </lineage>
</organism>
<gene>
    <name evidence="1" type="ORF">AAFF_G00202370</name>
</gene>
<comment type="caution">
    <text evidence="1">The sequence shown here is derived from an EMBL/GenBank/DDBJ whole genome shotgun (WGS) entry which is preliminary data.</text>
</comment>
<keyword evidence="2" id="KW-1185">Reference proteome</keyword>